<organism evidence="7">
    <name type="scientific">Theileria annulata</name>
    <dbReference type="NCBI Taxonomy" id="5874"/>
    <lineage>
        <taxon>Eukaryota</taxon>
        <taxon>Sar</taxon>
        <taxon>Alveolata</taxon>
        <taxon>Apicomplexa</taxon>
        <taxon>Aconoidasida</taxon>
        <taxon>Piroplasmida</taxon>
        <taxon>Theileriidae</taxon>
        <taxon>Theileria</taxon>
    </lineage>
</organism>
<evidence type="ECO:0000256" key="3">
    <source>
        <dbReference type="ARBA" id="ARBA00022741"/>
    </source>
</evidence>
<reference evidence="7" key="1">
    <citation type="submission" date="2018-07" db="EMBL/GenBank/DDBJ databases">
        <authorList>
            <person name="Quirk P.G."/>
            <person name="Krulwich T.A."/>
        </authorList>
    </citation>
    <scope>NUCLEOTIDE SEQUENCE</scope>
    <source>
        <strain evidence="7">Anand</strain>
    </source>
</reference>
<name>A0A3B0ML14_THEAN</name>
<dbReference type="SUPFAM" id="SSF52490">
    <property type="entry name" value="Tubulin nucleotide-binding domain-like"/>
    <property type="match status" value="1"/>
</dbReference>
<dbReference type="InterPro" id="IPR008280">
    <property type="entry name" value="Tub_FtsZ_C"/>
</dbReference>
<evidence type="ECO:0000256" key="2">
    <source>
        <dbReference type="ARBA" id="ARBA00022701"/>
    </source>
</evidence>
<evidence type="ECO:0000256" key="1">
    <source>
        <dbReference type="ARBA" id="ARBA00009636"/>
    </source>
</evidence>
<dbReference type="Pfam" id="PF00091">
    <property type="entry name" value="Tubulin"/>
    <property type="match status" value="1"/>
</dbReference>
<dbReference type="GO" id="GO:0005525">
    <property type="term" value="F:GTP binding"/>
    <property type="evidence" value="ECO:0007669"/>
    <property type="project" value="UniProtKB-KW"/>
</dbReference>
<proteinExistence type="inferred from homology"/>
<evidence type="ECO:0000259" key="5">
    <source>
        <dbReference type="SMART" id="SM00864"/>
    </source>
</evidence>
<dbReference type="Gene3D" id="3.40.50.1440">
    <property type="entry name" value="Tubulin/FtsZ, GTPase domain"/>
    <property type="match status" value="1"/>
</dbReference>
<accession>A0A3B0ML14</accession>
<keyword evidence="2" id="KW-0493">Microtubule</keyword>
<dbReference type="PANTHER" id="PTHR11588">
    <property type="entry name" value="TUBULIN"/>
    <property type="match status" value="1"/>
</dbReference>
<evidence type="ECO:0000256" key="4">
    <source>
        <dbReference type="ARBA" id="ARBA00023134"/>
    </source>
</evidence>
<dbReference type="InterPro" id="IPR003008">
    <property type="entry name" value="Tubulin_FtsZ_GTPase"/>
</dbReference>
<dbReference type="InterPro" id="IPR000217">
    <property type="entry name" value="Tubulin"/>
</dbReference>
<evidence type="ECO:0000313" key="6">
    <source>
        <dbReference type="EMBL" id="SVP89010.1"/>
    </source>
</evidence>
<dbReference type="SMART" id="SM00864">
    <property type="entry name" value="Tubulin"/>
    <property type="match status" value="1"/>
</dbReference>
<dbReference type="AlphaFoldDB" id="A0A3B0ML14"/>
<dbReference type="SUPFAM" id="SSF55307">
    <property type="entry name" value="Tubulin C-terminal domain-like"/>
    <property type="match status" value="1"/>
</dbReference>
<dbReference type="GO" id="GO:0007017">
    <property type="term" value="P:microtubule-based process"/>
    <property type="evidence" value="ECO:0007669"/>
    <property type="project" value="InterPro"/>
</dbReference>
<keyword evidence="4" id="KW-0342">GTP-binding</keyword>
<dbReference type="GO" id="GO:0005874">
    <property type="term" value="C:microtubule"/>
    <property type="evidence" value="ECO:0007669"/>
    <property type="project" value="UniProtKB-KW"/>
</dbReference>
<gene>
    <name evidence="6" type="ORF">TAT_000086300</name>
    <name evidence="7" type="ORF">TAV_000085700</name>
</gene>
<dbReference type="EMBL" id="UIVS01000001">
    <property type="protein sequence ID" value="SVP90152.1"/>
    <property type="molecule type" value="Genomic_DNA"/>
</dbReference>
<dbReference type="PRINTS" id="PR01161">
    <property type="entry name" value="TUBULIN"/>
</dbReference>
<feature type="domain" description="Tubulin/FtsZ GTPase" evidence="5">
    <location>
        <begin position="52"/>
        <end position="246"/>
    </location>
</feature>
<evidence type="ECO:0000313" key="7">
    <source>
        <dbReference type="EMBL" id="SVP90152.1"/>
    </source>
</evidence>
<dbReference type="VEuPathDB" id="PiroplasmaDB:TA06110"/>
<dbReference type="EMBL" id="UIVT01000001">
    <property type="protein sequence ID" value="SVP89010.1"/>
    <property type="molecule type" value="Genomic_DNA"/>
</dbReference>
<protein>
    <submittedName>
        <fullName evidence="7">Tubulin/FtsZ family, GTPase domain containing protein, putative</fullName>
    </submittedName>
</protein>
<comment type="similarity">
    <text evidence="1">Belongs to the tubulin family.</text>
</comment>
<sequence>MELLSLNFGQCGIQLADTYWTNLANNFTDNFGENGPYTSFYTIKKDAEFDIKNPDFSVLNPRCLLIDTETGTSDKILANANQNLFTKYNVLSQDESYVGNFINVFNDLGPKYWKSIKRYVAKMMEKCNHLEYFNLTFGIGAVTGSALGSYTAQMLNKTYPKIPVISNVVYDKNSSPIAPYNNMFSLSVLQDCSTMIIPFSNNNIIESIKKTTKMKYINEKKDYFNLVNSVISNFTQLFNNVTVFPDSRHHRIGTLKNTLLPFEKMNYTCPLKSPVIEQSPNRKYLLDDLYDDLFIPETRISPIPTNSNMMPITISVLNGVKNSNLVYSSIRRMKNGSFTWRNEEGKISANSFSQSRAITTTKPLIALTNHTGISHYLDRLCDNVESLFHKKAFIHQFKDLIDEDEIRLNMMKLRETSDMYKVQDELISAQVQEEMGVNEETETQQEQ</sequence>
<keyword evidence="3" id="KW-0547">Nucleotide-binding</keyword>
<dbReference type="InterPro" id="IPR036525">
    <property type="entry name" value="Tubulin/FtsZ_GTPase_sf"/>
</dbReference>